<evidence type="ECO:0000256" key="2">
    <source>
        <dbReference type="ARBA" id="ARBA00006068"/>
    </source>
</evidence>
<dbReference type="InterPro" id="IPR004474">
    <property type="entry name" value="LytR_CpsA_psr"/>
</dbReference>
<comment type="subcellular location">
    <subcellularLocation>
        <location evidence="1">Cell membrane</location>
        <topology evidence="1">Single-pass type II membrane protein</topology>
    </subcellularLocation>
</comment>
<dbReference type="Pfam" id="PF03816">
    <property type="entry name" value="LytR_cpsA_psr"/>
    <property type="match status" value="1"/>
</dbReference>
<dbReference type="Gene3D" id="3.40.630.190">
    <property type="entry name" value="LCP protein"/>
    <property type="match status" value="1"/>
</dbReference>
<evidence type="ECO:0000256" key="7">
    <source>
        <dbReference type="ARBA" id="ARBA00023015"/>
    </source>
</evidence>
<dbReference type="PANTHER" id="PTHR33392:SF8">
    <property type="entry name" value="REGULATORY PROTEIN MSRR"/>
    <property type="match status" value="1"/>
</dbReference>
<evidence type="ECO:0000256" key="11">
    <source>
        <dbReference type="ARBA" id="ARBA00040752"/>
    </source>
</evidence>
<evidence type="ECO:0000256" key="1">
    <source>
        <dbReference type="ARBA" id="ARBA00004401"/>
    </source>
</evidence>
<keyword evidence="6 12" id="KW-1133">Transmembrane helix</keyword>
<evidence type="ECO:0000256" key="9">
    <source>
        <dbReference type="ARBA" id="ARBA00023163"/>
    </source>
</evidence>
<dbReference type="RefSeq" id="WP_245894396.1">
    <property type="nucleotide sequence ID" value="NZ_PYAT01000003.1"/>
</dbReference>
<evidence type="ECO:0000313" key="14">
    <source>
        <dbReference type="EMBL" id="PSL41007.1"/>
    </source>
</evidence>
<evidence type="ECO:0000256" key="3">
    <source>
        <dbReference type="ARBA" id="ARBA00022475"/>
    </source>
</evidence>
<reference evidence="14 15" key="1">
    <citation type="submission" date="2018-03" db="EMBL/GenBank/DDBJ databases">
        <title>Genomic Encyclopedia of Type Strains, Phase III (KMG-III): the genomes of soil and plant-associated and newly described type strains.</title>
        <authorList>
            <person name="Whitman W."/>
        </authorList>
    </citation>
    <scope>NUCLEOTIDE SEQUENCE [LARGE SCALE GENOMIC DNA]</scope>
    <source>
        <strain evidence="14 15">CGMCC 1.12259</strain>
    </source>
</reference>
<keyword evidence="8 12" id="KW-0472">Membrane</keyword>
<evidence type="ECO:0000256" key="4">
    <source>
        <dbReference type="ARBA" id="ARBA00022692"/>
    </source>
</evidence>
<dbReference type="AlphaFoldDB" id="A0A2P8H464"/>
<accession>A0A2P8H464</accession>
<evidence type="ECO:0000256" key="8">
    <source>
        <dbReference type="ARBA" id="ARBA00023136"/>
    </source>
</evidence>
<comment type="similarity">
    <text evidence="2">Belongs to the LytR/CpsA/Psr (LCP) family.</text>
</comment>
<comment type="function">
    <text evidence="10">Involved in SarA attenuation. Affects resistance to oxacillin and teicoplanin, as well as the synthesis of virulence factors.</text>
</comment>
<dbReference type="PANTHER" id="PTHR33392">
    <property type="entry name" value="POLYISOPRENYL-TEICHOIC ACID--PEPTIDOGLYCAN TEICHOIC ACID TRANSFERASE TAGU"/>
    <property type="match status" value="1"/>
</dbReference>
<dbReference type="NCBIfam" id="TIGR00350">
    <property type="entry name" value="lytR_cpsA_psr"/>
    <property type="match status" value="1"/>
</dbReference>
<organism evidence="14 15">
    <name type="scientific">Planomicrobium soli</name>
    <dbReference type="NCBI Taxonomy" id="1176648"/>
    <lineage>
        <taxon>Bacteria</taxon>
        <taxon>Bacillati</taxon>
        <taxon>Bacillota</taxon>
        <taxon>Bacilli</taxon>
        <taxon>Bacillales</taxon>
        <taxon>Caryophanaceae</taxon>
        <taxon>Planomicrobium</taxon>
    </lineage>
</organism>
<keyword evidence="9" id="KW-0804">Transcription</keyword>
<evidence type="ECO:0000256" key="5">
    <source>
        <dbReference type="ARBA" id="ARBA00022968"/>
    </source>
</evidence>
<evidence type="ECO:0000313" key="15">
    <source>
        <dbReference type="Proteomes" id="UP000242682"/>
    </source>
</evidence>
<dbReference type="GO" id="GO:0005886">
    <property type="term" value="C:plasma membrane"/>
    <property type="evidence" value="ECO:0007669"/>
    <property type="project" value="UniProtKB-SubCell"/>
</dbReference>
<dbReference type="EMBL" id="PYAT01000003">
    <property type="protein sequence ID" value="PSL41007.1"/>
    <property type="molecule type" value="Genomic_DNA"/>
</dbReference>
<feature type="domain" description="Cell envelope-related transcriptional attenuator" evidence="13">
    <location>
        <begin position="90"/>
        <end position="231"/>
    </location>
</feature>
<evidence type="ECO:0000259" key="13">
    <source>
        <dbReference type="Pfam" id="PF03816"/>
    </source>
</evidence>
<name>A0A2P8H464_9BACL</name>
<keyword evidence="3" id="KW-1003">Cell membrane</keyword>
<evidence type="ECO:0000256" key="6">
    <source>
        <dbReference type="ARBA" id="ARBA00022989"/>
    </source>
</evidence>
<dbReference type="InterPro" id="IPR050922">
    <property type="entry name" value="LytR/CpsA/Psr_CW_biosynth"/>
</dbReference>
<protein>
    <recommendedName>
        <fullName evidence="11">Regulatory protein MsrR</fullName>
    </recommendedName>
</protein>
<proteinExistence type="inferred from homology"/>
<evidence type="ECO:0000256" key="10">
    <source>
        <dbReference type="ARBA" id="ARBA00037178"/>
    </source>
</evidence>
<feature type="transmembrane region" description="Helical" evidence="12">
    <location>
        <begin position="21"/>
        <end position="39"/>
    </location>
</feature>
<keyword evidence="7" id="KW-0805">Transcription regulation</keyword>
<keyword evidence="5" id="KW-0735">Signal-anchor</keyword>
<keyword evidence="15" id="KW-1185">Reference proteome</keyword>
<dbReference type="Proteomes" id="UP000242682">
    <property type="component" value="Unassembled WGS sequence"/>
</dbReference>
<comment type="caution">
    <text evidence="14">The sequence shown here is derived from an EMBL/GenBank/DDBJ whole genome shotgun (WGS) entry which is preliminary data.</text>
</comment>
<sequence>MTRSKNVYKRDKASHLKVGKIILPLLLISATLIFLAFNFNSSKKMLEEEEPRYKEQEADLLLADTDTSNLNEINVLLIGTDRRGDEYGLSDTLMMANYKPESNELKLVSFMRDTYVSIPNYGMQKINAAHAFGGPDLVSETIYENFGIQTDYYASVDFTGFPKIFDLIIPKGIEVDIPYEMSHGIEMTLEPGEQTLHGDQLLGYVRFRHDKKSDFGRVERQQEVLTAAKKQGVNFQTLLNLPQILDALDTYIDTDIDKRILLAIGKSLIQGGSEEMETLRIPAVNAFTEERRNVGEVLVPDIEANKDALNSFLTDELAVELTAE</sequence>
<keyword evidence="4 12" id="KW-0812">Transmembrane</keyword>
<evidence type="ECO:0000256" key="12">
    <source>
        <dbReference type="SAM" id="Phobius"/>
    </source>
</evidence>
<gene>
    <name evidence="14" type="ORF">B0H99_103141</name>
</gene>